<reference evidence="3 4" key="1">
    <citation type="submission" date="2023-07" db="EMBL/GenBank/DDBJ databases">
        <title>Genomic Encyclopedia of Type Strains, Phase IV (KMG-IV): sequencing the most valuable type-strain genomes for metagenomic binning, comparative biology and taxonomic classification.</title>
        <authorList>
            <person name="Goeker M."/>
        </authorList>
    </citation>
    <scope>NUCLEOTIDE SEQUENCE [LARGE SCALE GENOMIC DNA]</scope>
    <source>
        <strain evidence="3 4">DSM 15049</strain>
    </source>
</reference>
<feature type="transmembrane region" description="Helical" evidence="1">
    <location>
        <begin position="205"/>
        <end position="224"/>
    </location>
</feature>
<feature type="domain" description="Potassium channel" evidence="2">
    <location>
        <begin position="220"/>
        <end position="290"/>
    </location>
</feature>
<sequence length="299" mass="33609">MGRLIISIVTIVAIGIIIIRNRKIDKRLKTSISKSIKEINYAYKELFTGFTDKSILGRIIQTILIFIAEATSFITIYVGIINYLHINLISNNLEWIIKLFLSIISIIIVHYAIGYILALSLKIQNFIHNVEHKNLKVDFILSYFMISSYLTVSLVFPKEFASSGYIGLVGMLICYYLNIKTLITLTGNPSNIKSIKKEDNSYSRIIIASILILIMIIINLYLIVCLVNGLKPGAFLNAESKFDLLYYTLITFTTVGYGDIIPVTVLAKITSILISTTSVVCLSVFLSSMLSYKDELSND</sequence>
<dbReference type="Proteomes" id="UP001232584">
    <property type="component" value="Unassembled WGS sequence"/>
</dbReference>
<dbReference type="RefSeq" id="WP_307509258.1">
    <property type="nucleotide sequence ID" value="NZ_BAAACE010000028.1"/>
</dbReference>
<protein>
    <recommendedName>
        <fullName evidence="2">Potassium channel domain-containing protein</fullName>
    </recommendedName>
</protein>
<proteinExistence type="predicted"/>
<keyword evidence="4" id="KW-1185">Reference proteome</keyword>
<organism evidence="3 4">
    <name type="scientific">Paraclostridium ghonii</name>
    <dbReference type="NCBI Taxonomy" id="29358"/>
    <lineage>
        <taxon>Bacteria</taxon>
        <taxon>Bacillati</taxon>
        <taxon>Bacillota</taxon>
        <taxon>Clostridia</taxon>
        <taxon>Peptostreptococcales</taxon>
        <taxon>Peptostreptococcaceae</taxon>
        <taxon>Paraclostridium</taxon>
    </lineage>
</organism>
<feature type="transmembrane region" description="Helical" evidence="1">
    <location>
        <begin position="63"/>
        <end position="84"/>
    </location>
</feature>
<feature type="transmembrane region" description="Helical" evidence="1">
    <location>
        <begin position="272"/>
        <end position="292"/>
    </location>
</feature>
<evidence type="ECO:0000313" key="4">
    <source>
        <dbReference type="Proteomes" id="UP001232584"/>
    </source>
</evidence>
<dbReference type="InterPro" id="IPR013099">
    <property type="entry name" value="K_chnl_dom"/>
</dbReference>
<evidence type="ECO:0000259" key="2">
    <source>
        <dbReference type="Pfam" id="PF07885"/>
    </source>
</evidence>
<evidence type="ECO:0000313" key="3">
    <source>
        <dbReference type="EMBL" id="MDQ0557766.1"/>
    </source>
</evidence>
<dbReference type="SUPFAM" id="SSF81324">
    <property type="entry name" value="Voltage-gated potassium channels"/>
    <property type="match status" value="1"/>
</dbReference>
<dbReference type="EMBL" id="JAUSWG010000014">
    <property type="protein sequence ID" value="MDQ0557766.1"/>
    <property type="molecule type" value="Genomic_DNA"/>
</dbReference>
<dbReference type="Gene3D" id="1.10.287.70">
    <property type="match status" value="1"/>
</dbReference>
<name>A0ABU0N4Y9_9FIRM</name>
<accession>A0ABU0N4Y9</accession>
<dbReference type="Pfam" id="PF07885">
    <property type="entry name" value="Ion_trans_2"/>
    <property type="match status" value="1"/>
</dbReference>
<feature type="transmembrane region" description="Helical" evidence="1">
    <location>
        <begin position="163"/>
        <end position="185"/>
    </location>
</feature>
<gene>
    <name evidence="3" type="ORF">QOZ92_002901</name>
</gene>
<keyword evidence="1" id="KW-0472">Membrane</keyword>
<keyword evidence="1" id="KW-1133">Transmembrane helix</keyword>
<feature type="transmembrane region" description="Helical" evidence="1">
    <location>
        <begin position="139"/>
        <end position="157"/>
    </location>
</feature>
<evidence type="ECO:0000256" key="1">
    <source>
        <dbReference type="SAM" id="Phobius"/>
    </source>
</evidence>
<feature type="transmembrane region" description="Helical" evidence="1">
    <location>
        <begin position="96"/>
        <end position="118"/>
    </location>
</feature>
<keyword evidence="1" id="KW-0812">Transmembrane</keyword>
<feature type="transmembrane region" description="Helical" evidence="1">
    <location>
        <begin position="244"/>
        <end position="265"/>
    </location>
</feature>
<feature type="transmembrane region" description="Helical" evidence="1">
    <location>
        <begin position="6"/>
        <end position="22"/>
    </location>
</feature>
<comment type="caution">
    <text evidence="3">The sequence shown here is derived from an EMBL/GenBank/DDBJ whole genome shotgun (WGS) entry which is preliminary data.</text>
</comment>